<dbReference type="EMBL" id="MU266329">
    <property type="protein sequence ID" value="KAH7930815.1"/>
    <property type="molecule type" value="Genomic_DNA"/>
</dbReference>
<accession>A0ACB8C002</accession>
<proteinExistence type="predicted"/>
<keyword evidence="2" id="KW-1185">Reference proteome</keyword>
<name>A0ACB8C002_9AGAM</name>
<evidence type="ECO:0000313" key="2">
    <source>
        <dbReference type="Proteomes" id="UP000790709"/>
    </source>
</evidence>
<comment type="caution">
    <text evidence="1">The sequence shown here is derived from an EMBL/GenBank/DDBJ whole genome shotgun (WGS) entry which is preliminary data.</text>
</comment>
<protein>
    <submittedName>
        <fullName evidence="1">Uncharacterized protein</fullName>
    </submittedName>
</protein>
<organism evidence="1 2">
    <name type="scientific">Leucogyrophana mollusca</name>
    <dbReference type="NCBI Taxonomy" id="85980"/>
    <lineage>
        <taxon>Eukaryota</taxon>
        <taxon>Fungi</taxon>
        <taxon>Dikarya</taxon>
        <taxon>Basidiomycota</taxon>
        <taxon>Agaricomycotina</taxon>
        <taxon>Agaricomycetes</taxon>
        <taxon>Agaricomycetidae</taxon>
        <taxon>Boletales</taxon>
        <taxon>Boletales incertae sedis</taxon>
        <taxon>Leucogyrophana</taxon>
    </lineage>
</organism>
<gene>
    <name evidence="1" type="ORF">BV22DRAFT_1190923</name>
</gene>
<reference evidence="1" key="1">
    <citation type="journal article" date="2021" name="New Phytol.">
        <title>Evolutionary innovations through gain and loss of genes in the ectomycorrhizal Boletales.</title>
        <authorList>
            <person name="Wu G."/>
            <person name="Miyauchi S."/>
            <person name="Morin E."/>
            <person name="Kuo A."/>
            <person name="Drula E."/>
            <person name="Varga T."/>
            <person name="Kohler A."/>
            <person name="Feng B."/>
            <person name="Cao Y."/>
            <person name="Lipzen A."/>
            <person name="Daum C."/>
            <person name="Hundley H."/>
            <person name="Pangilinan J."/>
            <person name="Johnson J."/>
            <person name="Barry K."/>
            <person name="LaButti K."/>
            <person name="Ng V."/>
            <person name="Ahrendt S."/>
            <person name="Min B."/>
            <person name="Choi I.G."/>
            <person name="Park H."/>
            <person name="Plett J.M."/>
            <person name="Magnuson J."/>
            <person name="Spatafora J.W."/>
            <person name="Nagy L.G."/>
            <person name="Henrissat B."/>
            <person name="Grigoriev I.V."/>
            <person name="Yang Z.L."/>
            <person name="Xu J."/>
            <person name="Martin F.M."/>
        </authorList>
    </citation>
    <scope>NUCLEOTIDE SEQUENCE</scope>
    <source>
        <strain evidence="1">KUC20120723A-06</strain>
    </source>
</reference>
<evidence type="ECO:0000313" key="1">
    <source>
        <dbReference type="EMBL" id="KAH7930815.1"/>
    </source>
</evidence>
<dbReference type="Proteomes" id="UP000790709">
    <property type="component" value="Unassembled WGS sequence"/>
</dbReference>
<sequence>MHSNYSNNRSGRIGLPSSPASTRLKRDHFKEGHGRNPSQPIPSSSVQTLHSHRSLASLSASSRGAPPIPPVPDIRGGPYSAGLARGRTHVGSWEHRDSGHSSPTDSTASTAASSFLDRMRGWPSEDSSRSSLEDDPKSQGRPSPRGSDVMVSNGDHSSGGVVYREHKSDLPGYGGSIWDRMATAAGVLTVNVNQAWSAKIATLSGEETPPGHQSRLTRAMRAYHLAKAQHPADLPDWLFDEHERRPTLHSRFAGLQVGSSMEESPKQRKPGLSHIYCEAATTSSPITQRATQSQTPVNERTTPSKATDRLRALRDAKRADLGVRHIPVQPDNSSSPQGGAVRIKSRGDQYRSATPSQTRRPFHAHLPPKPGAF</sequence>